<dbReference type="EMBL" id="JAPXFL010000012">
    <property type="protein sequence ID" value="KAK9498839.1"/>
    <property type="molecule type" value="Genomic_DNA"/>
</dbReference>
<accession>A0AAW1CMT6</accession>
<comment type="caution">
    <text evidence="1">The sequence shown here is derived from an EMBL/GenBank/DDBJ whole genome shotgun (WGS) entry which is preliminary data.</text>
</comment>
<dbReference type="Proteomes" id="UP001461498">
    <property type="component" value="Unassembled WGS sequence"/>
</dbReference>
<proteinExistence type="predicted"/>
<gene>
    <name evidence="1" type="ORF">O3M35_003395</name>
</gene>
<name>A0AAW1CMT6_9HEMI</name>
<evidence type="ECO:0000313" key="1">
    <source>
        <dbReference type="EMBL" id="KAK9498839.1"/>
    </source>
</evidence>
<evidence type="ECO:0000313" key="2">
    <source>
        <dbReference type="Proteomes" id="UP001461498"/>
    </source>
</evidence>
<organism evidence="1 2">
    <name type="scientific">Rhynocoris fuscipes</name>
    <dbReference type="NCBI Taxonomy" id="488301"/>
    <lineage>
        <taxon>Eukaryota</taxon>
        <taxon>Metazoa</taxon>
        <taxon>Ecdysozoa</taxon>
        <taxon>Arthropoda</taxon>
        <taxon>Hexapoda</taxon>
        <taxon>Insecta</taxon>
        <taxon>Pterygota</taxon>
        <taxon>Neoptera</taxon>
        <taxon>Paraneoptera</taxon>
        <taxon>Hemiptera</taxon>
        <taxon>Heteroptera</taxon>
        <taxon>Panheteroptera</taxon>
        <taxon>Cimicomorpha</taxon>
        <taxon>Reduviidae</taxon>
        <taxon>Harpactorinae</taxon>
        <taxon>Harpactorini</taxon>
        <taxon>Rhynocoris</taxon>
    </lineage>
</organism>
<sequence length="139" mass="16499">MGESSRRLFTRRGCRTRSVVCIQEPESYAVLRDRSIREPRRSDIGFRQRDVCDENEIFWWPCWRWPRFCLASWSIDTLMERSEKLNAWPPKPWHVVGLEGARFYKSKGCGCIPVYKRAPVLYAEDTEVVKVQEICVEPR</sequence>
<dbReference type="AlphaFoldDB" id="A0AAW1CMT6"/>
<keyword evidence="2" id="KW-1185">Reference proteome</keyword>
<protein>
    <submittedName>
        <fullName evidence="1">Uncharacterized protein</fullName>
    </submittedName>
</protein>
<reference evidence="1 2" key="1">
    <citation type="submission" date="2022-12" db="EMBL/GenBank/DDBJ databases">
        <title>Chromosome-level genome assembly of true bugs.</title>
        <authorList>
            <person name="Ma L."/>
            <person name="Li H."/>
        </authorList>
    </citation>
    <scope>NUCLEOTIDE SEQUENCE [LARGE SCALE GENOMIC DNA]</scope>
    <source>
        <strain evidence="1">Lab_2022b</strain>
    </source>
</reference>